<dbReference type="InterPro" id="IPR043148">
    <property type="entry name" value="TagF_C"/>
</dbReference>
<gene>
    <name evidence="1" type="ORF">GCM10011614_12660</name>
</gene>
<evidence type="ECO:0000313" key="1">
    <source>
        <dbReference type="EMBL" id="GGY99218.1"/>
    </source>
</evidence>
<dbReference type="Proteomes" id="UP000648075">
    <property type="component" value="Unassembled WGS sequence"/>
</dbReference>
<comment type="caution">
    <text evidence="1">The sequence shown here is derived from an EMBL/GenBank/DDBJ whole genome shotgun (WGS) entry which is preliminary data.</text>
</comment>
<sequence length="376" mass="42756">MKIAFLFIAEAYQTYHGASVAMELAQRSGWDVTAYYHDPATPAEIERIRQAFGFQPLDCRPMRQRLRTRLLKRALGRFSLFKKTVMRDNVAELNGYDAIVAQENSGIALRDLGVDRPLMIYLPHGFGDRAVSFLPRIARFDFVTLAGPKTERRMLEKGLIRPGHYALTGVVKLEVAARLGGRWAAPLDMRLPTVLYNPHREPKLTSWHRFLNPLLRGFDEDRSMNLIVAPHIKMYNRRTERERAALRARSTANVLCDPGSRESVDGTYPAVARIYVGDISSQVYDFLDRPRPCVFLNAHGIDWRDDPHFANWHLGEVVDDPAQVMDAIRAAPERHALYRERQERMIADTLGDTSPGASARCAEAIMAFVRRSVSRP</sequence>
<organism evidence="1 2">
    <name type="scientific">Novosphingobium colocasiae</name>
    <dbReference type="NCBI Taxonomy" id="1256513"/>
    <lineage>
        <taxon>Bacteria</taxon>
        <taxon>Pseudomonadati</taxon>
        <taxon>Pseudomonadota</taxon>
        <taxon>Alphaproteobacteria</taxon>
        <taxon>Sphingomonadales</taxon>
        <taxon>Sphingomonadaceae</taxon>
        <taxon>Novosphingobium</taxon>
    </lineage>
</organism>
<protein>
    <submittedName>
        <fullName evidence="1">Glycerophosphotransferase</fullName>
    </submittedName>
</protein>
<reference evidence="1" key="2">
    <citation type="submission" date="2020-09" db="EMBL/GenBank/DDBJ databases">
        <authorList>
            <person name="Sun Q."/>
            <person name="Kim S."/>
        </authorList>
    </citation>
    <scope>NUCLEOTIDE SEQUENCE</scope>
    <source>
        <strain evidence="1">KCTC 32255</strain>
    </source>
</reference>
<name>A0A918PC99_9SPHN</name>
<reference evidence="1" key="1">
    <citation type="journal article" date="2014" name="Int. J. Syst. Evol. Microbiol.">
        <title>Complete genome sequence of Corynebacterium casei LMG S-19264T (=DSM 44701T), isolated from a smear-ripened cheese.</title>
        <authorList>
            <consortium name="US DOE Joint Genome Institute (JGI-PGF)"/>
            <person name="Walter F."/>
            <person name="Albersmeier A."/>
            <person name="Kalinowski J."/>
            <person name="Ruckert C."/>
        </authorList>
    </citation>
    <scope>NUCLEOTIDE SEQUENCE</scope>
    <source>
        <strain evidence="1">KCTC 32255</strain>
    </source>
</reference>
<proteinExistence type="predicted"/>
<keyword evidence="2" id="KW-1185">Reference proteome</keyword>
<accession>A0A918PC99</accession>
<dbReference type="RefSeq" id="WP_189620299.1">
    <property type="nucleotide sequence ID" value="NZ_BMZA01000003.1"/>
</dbReference>
<dbReference type="SUPFAM" id="SSF53756">
    <property type="entry name" value="UDP-Glycosyltransferase/glycogen phosphorylase"/>
    <property type="match status" value="1"/>
</dbReference>
<dbReference type="Gene3D" id="3.40.50.12580">
    <property type="match status" value="1"/>
</dbReference>
<dbReference type="EMBL" id="BMZA01000003">
    <property type="protein sequence ID" value="GGY99218.1"/>
    <property type="molecule type" value="Genomic_DNA"/>
</dbReference>
<dbReference type="AlphaFoldDB" id="A0A918PC99"/>
<evidence type="ECO:0000313" key="2">
    <source>
        <dbReference type="Proteomes" id="UP000648075"/>
    </source>
</evidence>